<feature type="domain" description="Type 4 fimbrial biogenesis protein PilX N-terminal" evidence="1">
    <location>
        <begin position="10"/>
        <end position="59"/>
    </location>
</feature>
<dbReference type="Pfam" id="PF14341">
    <property type="entry name" value="PilX_N"/>
    <property type="match status" value="1"/>
</dbReference>
<sequence length="197" mass="20554">MRYRIANNEKGVALIVGTLLLLVATAVGVIALSTSTTNVMISGNQRLNEVNFAAADSGVSASIPVIKSTISKRTIDPIYINPATKGALSVDNSDTDPSNGIPDFIDELVGESSVNADTASKTPDITFSLNDTTVNVDVDYLYRGYAKGSAIEFASAYEGIGKGAGGKGTVEVYYAINSLGIGNVGSETEVCAIYRDK</sequence>
<accession>A0A3B1DDW3</accession>
<dbReference type="InterPro" id="IPR025746">
    <property type="entry name" value="PilX_N_dom"/>
</dbReference>
<dbReference type="EMBL" id="UOGI01000065">
    <property type="protein sequence ID" value="VAX29905.1"/>
    <property type="molecule type" value="Genomic_DNA"/>
</dbReference>
<proteinExistence type="predicted"/>
<reference evidence="2" key="1">
    <citation type="submission" date="2018-06" db="EMBL/GenBank/DDBJ databases">
        <authorList>
            <person name="Zhirakovskaya E."/>
        </authorList>
    </citation>
    <scope>NUCLEOTIDE SEQUENCE</scope>
</reference>
<protein>
    <recommendedName>
        <fullName evidence="1">Type 4 fimbrial biogenesis protein PilX N-terminal domain-containing protein</fullName>
    </recommendedName>
</protein>
<organism evidence="2">
    <name type="scientific">hydrothermal vent metagenome</name>
    <dbReference type="NCBI Taxonomy" id="652676"/>
    <lineage>
        <taxon>unclassified sequences</taxon>
        <taxon>metagenomes</taxon>
        <taxon>ecological metagenomes</taxon>
    </lineage>
</organism>
<evidence type="ECO:0000259" key="1">
    <source>
        <dbReference type="Pfam" id="PF14341"/>
    </source>
</evidence>
<evidence type="ECO:0000313" key="2">
    <source>
        <dbReference type="EMBL" id="VAX29905.1"/>
    </source>
</evidence>
<name>A0A3B1DDW3_9ZZZZ</name>
<dbReference type="AlphaFoldDB" id="A0A3B1DDW3"/>
<gene>
    <name evidence="2" type="ORF">MNBD_NITROSPIRAE03-1599</name>
</gene>